<dbReference type="EMBL" id="CP068047">
    <property type="protein sequence ID" value="QQR34898.1"/>
    <property type="molecule type" value="Genomic_DNA"/>
</dbReference>
<dbReference type="Gene3D" id="3.20.20.20">
    <property type="entry name" value="Dihydropteroate synthase-like"/>
    <property type="match status" value="1"/>
</dbReference>
<dbReference type="GO" id="GO:0004156">
    <property type="term" value="F:dihydropteroate synthase activity"/>
    <property type="evidence" value="ECO:0007669"/>
    <property type="project" value="UniProtKB-EC"/>
</dbReference>
<proteinExistence type="inferred from homology"/>
<dbReference type="PROSITE" id="PS00793">
    <property type="entry name" value="DHPS_2"/>
    <property type="match status" value="1"/>
</dbReference>
<evidence type="ECO:0000256" key="8">
    <source>
        <dbReference type="ARBA" id="ARBA00022909"/>
    </source>
</evidence>
<dbReference type="InterPro" id="IPR006390">
    <property type="entry name" value="DHP_synth_dom"/>
</dbReference>
<dbReference type="PROSITE" id="PS00792">
    <property type="entry name" value="DHPS_1"/>
    <property type="match status" value="1"/>
</dbReference>
<gene>
    <name evidence="11" type="primary">folP</name>
    <name evidence="11" type="ORF">JI749_10950</name>
</gene>
<comment type="catalytic activity">
    <reaction evidence="1">
        <text>(7,8-dihydropterin-6-yl)methyl diphosphate + 4-aminobenzoate = 7,8-dihydropteroate + diphosphate</text>
        <dbReference type="Rhea" id="RHEA:19949"/>
        <dbReference type="ChEBI" id="CHEBI:17836"/>
        <dbReference type="ChEBI" id="CHEBI:17839"/>
        <dbReference type="ChEBI" id="CHEBI:33019"/>
        <dbReference type="ChEBI" id="CHEBI:72950"/>
        <dbReference type="EC" id="2.5.1.15"/>
    </reaction>
</comment>
<comment type="pathway">
    <text evidence="3 9">Cofactor biosynthesis; tetrahydrofolate biosynthesis; 7,8-dihydrofolate from 2-amino-4-hydroxy-6-hydroxymethyl-7,8-dihydropteridine diphosphate and 4-aminobenzoate: step 1/2.</text>
</comment>
<keyword evidence="7 9" id="KW-0460">Magnesium</keyword>
<evidence type="ECO:0000313" key="12">
    <source>
        <dbReference type="Proteomes" id="UP000595460"/>
    </source>
</evidence>
<dbReference type="CDD" id="cd00739">
    <property type="entry name" value="DHPS"/>
    <property type="match status" value="1"/>
</dbReference>
<evidence type="ECO:0000256" key="5">
    <source>
        <dbReference type="ARBA" id="ARBA00022679"/>
    </source>
</evidence>
<evidence type="ECO:0000256" key="4">
    <source>
        <dbReference type="ARBA" id="ARBA00012458"/>
    </source>
</evidence>
<evidence type="ECO:0000313" key="11">
    <source>
        <dbReference type="EMBL" id="QQR34898.1"/>
    </source>
</evidence>
<dbReference type="PANTHER" id="PTHR20941:SF1">
    <property type="entry name" value="FOLIC ACID SYNTHESIS PROTEIN FOL1"/>
    <property type="match status" value="1"/>
</dbReference>
<feature type="domain" description="Pterin-binding" evidence="10">
    <location>
        <begin position="21"/>
        <end position="273"/>
    </location>
</feature>
<reference evidence="11 12" key="1">
    <citation type="submission" date="2021-01" db="EMBL/GenBank/DDBJ databases">
        <title>Genome seq and assembly of Devosia sp. G19.</title>
        <authorList>
            <person name="Chhetri G."/>
        </authorList>
    </citation>
    <scope>NUCLEOTIDE SEQUENCE [LARGE SCALE GENOMIC DNA]</scope>
    <source>
        <strain evidence="11 12">G19</strain>
    </source>
</reference>
<dbReference type="NCBIfam" id="TIGR01496">
    <property type="entry name" value="DHPS"/>
    <property type="match status" value="1"/>
</dbReference>
<dbReference type="RefSeq" id="WP_201653452.1">
    <property type="nucleotide sequence ID" value="NZ_CP068047.1"/>
</dbReference>
<dbReference type="Proteomes" id="UP000595460">
    <property type="component" value="Chromosome"/>
</dbReference>
<dbReference type="InterPro" id="IPR000489">
    <property type="entry name" value="Pterin-binding_dom"/>
</dbReference>
<dbReference type="PROSITE" id="PS50972">
    <property type="entry name" value="PTERIN_BINDING"/>
    <property type="match status" value="1"/>
</dbReference>
<organism evidence="11 12">
    <name type="scientific">Devosia oryziradicis</name>
    <dbReference type="NCBI Taxonomy" id="2801335"/>
    <lineage>
        <taxon>Bacteria</taxon>
        <taxon>Pseudomonadati</taxon>
        <taxon>Pseudomonadota</taxon>
        <taxon>Alphaproteobacteria</taxon>
        <taxon>Hyphomicrobiales</taxon>
        <taxon>Devosiaceae</taxon>
        <taxon>Devosia</taxon>
    </lineage>
</organism>
<dbReference type="Pfam" id="PF00809">
    <property type="entry name" value="Pterin_bind"/>
    <property type="match status" value="1"/>
</dbReference>
<dbReference type="SUPFAM" id="SSF51717">
    <property type="entry name" value="Dihydropteroate synthetase-like"/>
    <property type="match status" value="1"/>
</dbReference>
<dbReference type="InterPro" id="IPR045031">
    <property type="entry name" value="DHP_synth-like"/>
</dbReference>
<evidence type="ECO:0000256" key="7">
    <source>
        <dbReference type="ARBA" id="ARBA00022842"/>
    </source>
</evidence>
<evidence type="ECO:0000256" key="9">
    <source>
        <dbReference type="RuleBase" id="RU361205"/>
    </source>
</evidence>
<evidence type="ECO:0000256" key="1">
    <source>
        <dbReference type="ARBA" id="ARBA00000012"/>
    </source>
</evidence>
<evidence type="ECO:0000259" key="10">
    <source>
        <dbReference type="PROSITE" id="PS50972"/>
    </source>
</evidence>
<keyword evidence="12" id="KW-1185">Reference proteome</keyword>
<keyword evidence="8 9" id="KW-0289">Folate biosynthesis</keyword>
<keyword evidence="6 9" id="KW-0479">Metal-binding</keyword>
<sequence length="286" mass="30564">MHTQHTIPLPGRAPLTFGQTPLVMGILNVTPDSFSDGGQHNLVDSALAHARQMIAEGAAIIDVGGESTRPGSQPVGVQEELDRVMPVIDALIAAGIEVPLSIDTYKPLVADQAIQAGASIINDVHGLQGAPEMAEVAALHQVPVIAMHWQKDRDHRTPLLDDMVRYFQASVALAERAGLGRDRLILDPGFGFGKSLAENYQVLQQLAGIGQAISRHACPILVGTSRKSMIGKLLDNQPAERLAGTIATTIIGYINGGHVFRVHDVKANRDALRVAQATLYGLPEDR</sequence>
<evidence type="ECO:0000256" key="3">
    <source>
        <dbReference type="ARBA" id="ARBA00004763"/>
    </source>
</evidence>
<dbReference type="InterPro" id="IPR011005">
    <property type="entry name" value="Dihydropteroate_synth-like_sf"/>
</dbReference>
<accession>A0ABX7BSH5</accession>
<dbReference type="PANTHER" id="PTHR20941">
    <property type="entry name" value="FOLATE SYNTHESIS PROTEINS"/>
    <property type="match status" value="1"/>
</dbReference>
<dbReference type="EC" id="2.5.1.15" evidence="4 9"/>
<comment type="cofactor">
    <cofactor evidence="2 9">
        <name>Mg(2+)</name>
        <dbReference type="ChEBI" id="CHEBI:18420"/>
    </cofactor>
</comment>
<evidence type="ECO:0000256" key="2">
    <source>
        <dbReference type="ARBA" id="ARBA00001946"/>
    </source>
</evidence>
<keyword evidence="5 9" id="KW-0808">Transferase</keyword>
<protein>
    <recommendedName>
        <fullName evidence="4 9">Dihydropteroate synthase</fullName>
        <shortName evidence="9">DHPS</shortName>
        <ecNumber evidence="4 9">2.5.1.15</ecNumber>
    </recommendedName>
    <alternativeName>
        <fullName evidence="9">Dihydropteroate pyrophosphorylase</fullName>
    </alternativeName>
</protein>
<comment type="similarity">
    <text evidence="9">Belongs to the DHPS family.</text>
</comment>
<evidence type="ECO:0000256" key="6">
    <source>
        <dbReference type="ARBA" id="ARBA00022723"/>
    </source>
</evidence>
<comment type="function">
    <text evidence="9">Catalyzes the condensation of para-aminobenzoate (pABA) with 6-hydroxymethyl-7,8-dihydropterin diphosphate (DHPt-PP) to form 7,8-dihydropteroate (H2Pte), the immediate precursor of folate derivatives.</text>
</comment>
<name>A0ABX7BSH5_9HYPH</name>